<dbReference type="InterPro" id="IPR010862">
    <property type="entry name" value="DUF1493"/>
</dbReference>
<reference evidence="1 2" key="1">
    <citation type="submission" date="2016-10" db="EMBL/GenBank/DDBJ databases">
        <authorList>
            <person name="de Groot N.N."/>
        </authorList>
    </citation>
    <scope>NUCLEOTIDE SEQUENCE [LARGE SCALE GENOMIC DNA]</scope>
    <source>
        <strain evidence="1 2">DSM 16619</strain>
    </source>
</reference>
<evidence type="ECO:0008006" key="3">
    <source>
        <dbReference type="Google" id="ProtNLM"/>
    </source>
</evidence>
<organism evidence="1 2">
    <name type="scientific">Paracidovorax valerianellae</name>
    <dbReference type="NCBI Taxonomy" id="187868"/>
    <lineage>
        <taxon>Bacteria</taxon>
        <taxon>Pseudomonadati</taxon>
        <taxon>Pseudomonadota</taxon>
        <taxon>Betaproteobacteria</taxon>
        <taxon>Burkholderiales</taxon>
        <taxon>Comamonadaceae</taxon>
        <taxon>Paracidovorax</taxon>
    </lineage>
</organism>
<gene>
    <name evidence="1" type="ORF">SAMN05192589_11394</name>
</gene>
<dbReference type="RefSeq" id="WP_092745189.1">
    <property type="nucleotide sequence ID" value="NZ_FMZC01000013.1"/>
</dbReference>
<proteinExistence type="predicted"/>
<dbReference type="STRING" id="187868.SAMN05192589_11394"/>
<protein>
    <recommendedName>
        <fullName evidence="3">Acyl carrier protein</fullName>
    </recommendedName>
</protein>
<accession>A0A1G7AZJ1</accession>
<evidence type="ECO:0000313" key="2">
    <source>
        <dbReference type="Proteomes" id="UP000198781"/>
    </source>
</evidence>
<dbReference type="Proteomes" id="UP000198781">
    <property type="component" value="Unassembled WGS sequence"/>
</dbReference>
<dbReference type="AlphaFoldDB" id="A0A1G7AZJ1"/>
<evidence type="ECO:0000313" key="1">
    <source>
        <dbReference type="EMBL" id="SDE19435.1"/>
    </source>
</evidence>
<sequence>MANHSMTEVEAFARKESGVLPHRNLHGATTIEDDLGITGDDATEFMEKFFDVFGVDASGFDFGRYFHDEGFNPFLVLLMPFRRYRDRQKKIPITLAMLAKAVECRRWDAASIESGGTKA</sequence>
<dbReference type="Pfam" id="PF07377">
    <property type="entry name" value="DUF1493"/>
    <property type="match status" value="1"/>
</dbReference>
<name>A0A1G7AZJ1_9BURK</name>
<dbReference type="OrthoDB" id="9018682at2"/>
<keyword evidence="2" id="KW-1185">Reference proteome</keyword>
<dbReference type="EMBL" id="FMZC01000013">
    <property type="protein sequence ID" value="SDE19435.1"/>
    <property type="molecule type" value="Genomic_DNA"/>
</dbReference>